<accession>A0ABS5NQF9</accession>
<dbReference type="RefSeq" id="WP_213102296.1">
    <property type="nucleotide sequence ID" value="NZ_JAGYPM010000002.1"/>
</dbReference>
<keyword evidence="1" id="KW-0812">Transmembrane</keyword>
<comment type="caution">
    <text evidence="2">The sequence shown here is derived from an EMBL/GenBank/DDBJ whole genome shotgun (WGS) entry which is preliminary data.</text>
</comment>
<dbReference type="EMBL" id="JAGYPM010000002">
    <property type="protein sequence ID" value="MBS4190059.1"/>
    <property type="molecule type" value="Genomic_DNA"/>
</dbReference>
<evidence type="ECO:0000313" key="2">
    <source>
        <dbReference type="EMBL" id="MBS4190059.1"/>
    </source>
</evidence>
<gene>
    <name evidence="2" type="ORF">KHA94_07560</name>
</gene>
<evidence type="ECO:0000313" key="3">
    <source>
        <dbReference type="Proteomes" id="UP000681027"/>
    </source>
</evidence>
<keyword evidence="3" id="KW-1185">Reference proteome</keyword>
<sequence length="62" mass="7190">MKRIFMFAAIMGIVIGTYFLYQKQLGAIAFFLLSIYFFSLAYSQLSKKTHDGDEEKENGRKI</sequence>
<protein>
    <submittedName>
        <fullName evidence="2">Uncharacterized protein</fullName>
    </submittedName>
</protein>
<feature type="transmembrane region" description="Helical" evidence="1">
    <location>
        <begin position="5"/>
        <end position="21"/>
    </location>
</feature>
<feature type="transmembrane region" description="Helical" evidence="1">
    <location>
        <begin position="27"/>
        <end position="45"/>
    </location>
</feature>
<proteinExistence type="predicted"/>
<keyword evidence="1" id="KW-0472">Membrane</keyword>
<keyword evidence="1" id="KW-1133">Transmembrane helix</keyword>
<evidence type="ECO:0000256" key="1">
    <source>
        <dbReference type="SAM" id="Phobius"/>
    </source>
</evidence>
<organism evidence="2 3">
    <name type="scientific">Cytobacillus citreus</name>
    <dbReference type="NCBI Taxonomy" id="2833586"/>
    <lineage>
        <taxon>Bacteria</taxon>
        <taxon>Bacillati</taxon>
        <taxon>Bacillota</taxon>
        <taxon>Bacilli</taxon>
        <taxon>Bacillales</taxon>
        <taxon>Bacillaceae</taxon>
        <taxon>Cytobacillus</taxon>
    </lineage>
</organism>
<dbReference type="Proteomes" id="UP000681027">
    <property type="component" value="Unassembled WGS sequence"/>
</dbReference>
<name>A0ABS5NQF9_9BACI</name>
<reference evidence="2 3" key="1">
    <citation type="submission" date="2021-05" db="EMBL/GenBank/DDBJ databases">
        <title>Novel Bacillus species.</title>
        <authorList>
            <person name="Liu G."/>
        </authorList>
    </citation>
    <scope>NUCLEOTIDE SEQUENCE [LARGE SCALE GENOMIC DNA]</scope>
    <source>
        <strain evidence="2 3">FJAT-49705</strain>
    </source>
</reference>